<dbReference type="Proteomes" id="UP000031668">
    <property type="component" value="Unassembled WGS sequence"/>
</dbReference>
<proteinExistence type="inferred from homology"/>
<dbReference type="SUPFAM" id="SSF50447">
    <property type="entry name" value="Translation proteins"/>
    <property type="match status" value="1"/>
</dbReference>
<dbReference type="Gene3D" id="2.40.30.10">
    <property type="entry name" value="Translation factors"/>
    <property type="match status" value="1"/>
</dbReference>
<accession>A0A0C2ND87</accession>
<name>A0A0C2ND87_THEKT</name>
<comment type="similarity">
    <text evidence="1">Belongs to the TRAFAC class translation factor GTPase superfamily. Classic translation factor GTPase family. EF-Tu/EF-1A subfamily.</text>
</comment>
<dbReference type="OrthoDB" id="248233at2759"/>
<dbReference type="InterPro" id="IPR004161">
    <property type="entry name" value="EFTu-like_2"/>
</dbReference>
<organism evidence="5 6">
    <name type="scientific">Thelohanellus kitauei</name>
    <name type="common">Myxosporean</name>
    <dbReference type="NCBI Taxonomy" id="669202"/>
    <lineage>
        <taxon>Eukaryota</taxon>
        <taxon>Metazoa</taxon>
        <taxon>Cnidaria</taxon>
        <taxon>Myxozoa</taxon>
        <taxon>Myxosporea</taxon>
        <taxon>Bivalvulida</taxon>
        <taxon>Platysporina</taxon>
        <taxon>Myxobolidae</taxon>
        <taxon>Thelohanellus</taxon>
    </lineage>
</organism>
<evidence type="ECO:0000313" key="5">
    <source>
        <dbReference type="EMBL" id="KII71942.1"/>
    </source>
</evidence>
<dbReference type="PANTHER" id="PTHR43721">
    <property type="entry name" value="ELONGATION FACTOR TU-RELATED"/>
    <property type="match status" value="1"/>
</dbReference>
<keyword evidence="3" id="KW-0342">GTP-binding</keyword>
<dbReference type="OMA" id="FRFIQRP"/>
<dbReference type="SUPFAM" id="SSF52540">
    <property type="entry name" value="P-loop containing nucleoside triphosphate hydrolases"/>
    <property type="match status" value="1"/>
</dbReference>
<evidence type="ECO:0000256" key="3">
    <source>
        <dbReference type="ARBA" id="ARBA00023134"/>
    </source>
</evidence>
<dbReference type="InterPro" id="IPR050055">
    <property type="entry name" value="EF-Tu_GTPase"/>
</dbReference>
<dbReference type="InterPro" id="IPR009000">
    <property type="entry name" value="Transl_B-barrel_sf"/>
</dbReference>
<keyword evidence="2" id="KW-0547">Nucleotide-binding</keyword>
<dbReference type="EMBL" id="JWZT01001541">
    <property type="protein sequence ID" value="KII71942.1"/>
    <property type="molecule type" value="Genomic_DNA"/>
</dbReference>
<evidence type="ECO:0000256" key="1">
    <source>
        <dbReference type="ARBA" id="ARBA00007249"/>
    </source>
</evidence>
<dbReference type="AlphaFoldDB" id="A0A0C2ND87"/>
<dbReference type="GO" id="GO:0003746">
    <property type="term" value="F:translation elongation factor activity"/>
    <property type="evidence" value="ECO:0007669"/>
    <property type="project" value="TreeGrafter"/>
</dbReference>
<dbReference type="Pfam" id="PF03144">
    <property type="entry name" value="GTP_EFTU_D2"/>
    <property type="match status" value="1"/>
</dbReference>
<comment type="caution">
    <text evidence="5">The sequence shown here is derived from an EMBL/GenBank/DDBJ whole genome shotgun (WGS) entry which is preliminary data.</text>
</comment>
<dbReference type="GO" id="GO:0005525">
    <property type="term" value="F:GTP binding"/>
    <property type="evidence" value="ECO:0007669"/>
    <property type="project" value="UniProtKB-KW"/>
</dbReference>
<dbReference type="InterPro" id="IPR000795">
    <property type="entry name" value="T_Tr_GTP-bd_dom"/>
</dbReference>
<dbReference type="InterPro" id="IPR009001">
    <property type="entry name" value="Transl_elong_EF1A/Init_IF2_C"/>
</dbReference>
<gene>
    <name evidence="5" type="ORF">RF11_13665</name>
</gene>
<protein>
    <submittedName>
        <fullName evidence="5">GTP-binding protein 1</fullName>
    </submittedName>
</protein>
<dbReference type="CDD" id="cd03694">
    <property type="entry name" value="GTPBP_II"/>
    <property type="match status" value="1"/>
</dbReference>
<evidence type="ECO:0000259" key="4">
    <source>
        <dbReference type="PROSITE" id="PS51722"/>
    </source>
</evidence>
<dbReference type="InterPro" id="IPR027417">
    <property type="entry name" value="P-loop_NTPase"/>
</dbReference>
<feature type="domain" description="Tr-type G" evidence="4">
    <location>
        <begin position="112"/>
        <end position="334"/>
    </location>
</feature>
<reference evidence="5 6" key="1">
    <citation type="journal article" date="2014" name="Genome Biol. Evol.">
        <title>The genome of the myxosporean Thelohanellus kitauei shows adaptations to nutrient acquisition within its fish host.</title>
        <authorList>
            <person name="Yang Y."/>
            <person name="Xiong J."/>
            <person name="Zhou Z."/>
            <person name="Huo F."/>
            <person name="Miao W."/>
            <person name="Ran C."/>
            <person name="Liu Y."/>
            <person name="Zhang J."/>
            <person name="Feng J."/>
            <person name="Wang M."/>
            <person name="Wang M."/>
            <person name="Wang L."/>
            <person name="Yao B."/>
        </authorList>
    </citation>
    <scope>NUCLEOTIDE SEQUENCE [LARGE SCALE GENOMIC DNA]</scope>
    <source>
        <strain evidence="5">Wuqing</strain>
    </source>
</reference>
<dbReference type="CDD" id="cd03708">
    <property type="entry name" value="GTPBP_III"/>
    <property type="match status" value="1"/>
</dbReference>
<evidence type="ECO:0000313" key="6">
    <source>
        <dbReference type="Proteomes" id="UP000031668"/>
    </source>
</evidence>
<evidence type="ECO:0000256" key="2">
    <source>
        <dbReference type="ARBA" id="ARBA00022741"/>
    </source>
</evidence>
<dbReference type="Gene3D" id="3.40.50.300">
    <property type="entry name" value="P-loop containing nucleotide triphosphate hydrolases"/>
    <property type="match status" value="1"/>
</dbReference>
<dbReference type="SUPFAM" id="SSF50465">
    <property type="entry name" value="EF-Tu/eEF-1alpha/eIF2-gamma C-terminal domain"/>
    <property type="match status" value="1"/>
</dbReference>
<dbReference type="PANTHER" id="PTHR43721:SF9">
    <property type="entry name" value="GTP-BINDING PROTEIN 1"/>
    <property type="match status" value="1"/>
</dbReference>
<dbReference type="FunFam" id="2.40.30.10:FF:000014">
    <property type="entry name" value="Probable GTP-binding protein 1"/>
    <property type="match status" value="1"/>
</dbReference>
<dbReference type="GO" id="GO:0003924">
    <property type="term" value="F:GTPase activity"/>
    <property type="evidence" value="ECO:0007669"/>
    <property type="project" value="InterPro"/>
</dbReference>
<dbReference type="Pfam" id="PF00009">
    <property type="entry name" value="GTP_EFTU"/>
    <property type="match status" value="1"/>
</dbReference>
<sequence>MSFETIASPDNDKICFRRSNLGPKDGFQISDEDLVDFSTKIGNCLSQNSYQVYVEIAFVGKPVGNASKDVQDRVLGTNKSNCFNLSFILMYRKENYTHFAFMARPVPGPNSFYEIRIASAGNVDSGKSALMGDGRGLVRSKMFNFQHEVESGRTSSVGESILCVDSLGNLITSNRLLHHKNDCDRVPPGTSKIFDFYDLAGHEKYLKTTIYGLVGLKPDYVFLTIGANMGMVGTTKEHLGLGLALEIPVCFIITKIDMCPDDVRKDTLKKLVRMLRSMYPHKNHIVINNEEDVLIAFANIQSNQLFTIFQVSSVSGKGLDNLRLFLKLLPPRQVYTPNGYFLFWIDKKYSVPGIGCVVSGMIVQGTLNKNDDMLLGPTPEGQFLPIKIKSIHRKRDSVDMVYAGQTCSIALKKIKRDEIRKGMVIVPANSSPVAHWKFKAFVHILHHPTTISRNYQALVHTGSVRQTARIEWLEKDPLRTSDKAHVIMKFMCHPEFLCKDISIVFREGRTKAIGVIKELLDPAKSNETNVKEIRSSVKRIHRKI</sequence>
<keyword evidence="6" id="KW-1185">Reference proteome</keyword>
<dbReference type="PROSITE" id="PS51722">
    <property type="entry name" value="G_TR_2"/>
    <property type="match status" value="1"/>
</dbReference>